<comment type="caution">
    <text evidence="1">The sequence shown here is derived from an EMBL/GenBank/DDBJ whole genome shotgun (WGS) entry which is preliminary data.</text>
</comment>
<accession>A0AAD7W200</accession>
<reference evidence="1" key="1">
    <citation type="journal article" date="2023" name="Science">
        <title>Genome structures resolve the early diversification of teleost fishes.</title>
        <authorList>
            <person name="Parey E."/>
            <person name="Louis A."/>
            <person name="Montfort J."/>
            <person name="Bouchez O."/>
            <person name="Roques C."/>
            <person name="Iampietro C."/>
            <person name="Lluch J."/>
            <person name="Castinel A."/>
            <person name="Donnadieu C."/>
            <person name="Desvignes T."/>
            <person name="Floi Bucao C."/>
            <person name="Jouanno E."/>
            <person name="Wen M."/>
            <person name="Mejri S."/>
            <person name="Dirks R."/>
            <person name="Jansen H."/>
            <person name="Henkel C."/>
            <person name="Chen W.J."/>
            <person name="Zahm M."/>
            <person name="Cabau C."/>
            <person name="Klopp C."/>
            <person name="Thompson A.W."/>
            <person name="Robinson-Rechavi M."/>
            <person name="Braasch I."/>
            <person name="Lecointre G."/>
            <person name="Bobe J."/>
            <person name="Postlethwait J.H."/>
            <person name="Berthelot C."/>
            <person name="Roest Crollius H."/>
            <person name="Guiguen Y."/>
        </authorList>
    </citation>
    <scope>NUCLEOTIDE SEQUENCE</scope>
    <source>
        <strain evidence="1">NC1722</strain>
    </source>
</reference>
<proteinExistence type="predicted"/>
<evidence type="ECO:0000313" key="1">
    <source>
        <dbReference type="EMBL" id="KAJ8372665.1"/>
    </source>
</evidence>
<gene>
    <name evidence="1" type="ORF">AAFF_G00280370</name>
</gene>
<dbReference type="EMBL" id="JAINUG010000391">
    <property type="protein sequence ID" value="KAJ8372665.1"/>
    <property type="molecule type" value="Genomic_DNA"/>
</dbReference>
<protein>
    <submittedName>
        <fullName evidence="1">Uncharacterized protein</fullName>
    </submittedName>
</protein>
<keyword evidence="2" id="KW-1185">Reference proteome</keyword>
<name>A0AAD7W200_9TELE</name>
<dbReference type="Proteomes" id="UP001221898">
    <property type="component" value="Unassembled WGS sequence"/>
</dbReference>
<evidence type="ECO:0000313" key="2">
    <source>
        <dbReference type="Proteomes" id="UP001221898"/>
    </source>
</evidence>
<organism evidence="1 2">
    <name type="scientific">Aldrovandia affinis</name>
    <dbReference type="NCBI Taxonomy" id="143900"/>
    <lineage>
        <taxon>Eukaryota</taxon>
        <taxon>Metazoa</taxon>
        <taxon>Chordata</taxon>
        <taxon>Craniata</taxon>
        <taxon>Vertebrata</taxon>
        <taxon>Euteleostomi</taxon>
        <taxon>Actinopterygii</taxon>
        <taxon>Neopterygii</taxon>
        <taxon>Teleostei</taxon>
        <taxon>Notacanthiformes</taxon>
        <taxon>Halosauridae</taxon>
        <taxon>Aldrovandia</taxon>
    </lineage>
</organism>
<dbReference type="AlphaFoldDB" id="A0AAD7W200"/>
<sequence>MREIKTDCEAAEQRAGRLRIALRPCEYLRGLQRAIPREESCVAATDGKIMSARGRSRSCGGVVPPALVSGSFRRLYDSQLLHFTETSFTPASILRPTFAVGTSGRTG</sequence>